<accession>C1DZ25</accession>
<organism evidence="1 2">
    <name type="scientific">Micromonas commoda (strain RCC299 / NOUM17 / CCMP2709)</name>
    <name type="common">Picoplanktonic green alga</name>
    <dbReference type="NCBI Taxonomy" id="296587"/>
    <lineage>
        <taxon>Eukaryota</taxon>
        <taxon>Viridiplantae</taxon>
        <taxon>Chlorophyta</taxon>
        <taxon>Mamiellophyceae</taxon>
        <taxon>Mamiellales</taxon>
        <taxon>Mamiellaceae</taxon>
        <taxon>Micromonas</taxon>
    </lineage>
</organism>
<reference evidence="1 2" key="1">
    <citation type="journal article" date="2009" name="Science">
        <title>Green evolution and dynamic adaptations revealed by genomes of the marine picoeukaryotes Micromonas.</title>
        <authorList>
            <person name="Worden A.Z."/>
            <person name="Lee J.H."/>
            <person name="Mock T."/>
            <person name="Rouze P."/>
            <person name="Simmons M.P."/>
            <person name="Aerts A.L."/>
            <person name="Allen A.E."/>
            <person name="Cuvelier M.L."/>
            <person name="Derelle E."/>
            <person name="Everett M.V."/>
            <person name="Foulon E."/>
            <person name="Grimwood J."/>
            <person name="Gundlach H."/>
            <person name="Henrissat B."/>
            <person name="Napoli C."/>
            <person name="McDonald S.M."/>
            <person name="Parker M.S."/>
            <person name="Rombauts S."/>
            <person name="Salamov A."/>
            <person name="Von Dassow P."/>
            <person name="Badger J.H."/>
            <person name="Coutinho P.M."/>
            <person name="Demir E."/>
            <person name="Dubchak I."/>
            <person name="Gentemann C."/>
            <person name="Eikrem W."/>
            <person name="Gready J.E."/>
            <person name="John U."/>
            <person name="Lanier W."/>
            <person name="Lindquist E.A."/>
            <person name="Lucas S."/>
            <person name="Mayer K.F."/>
            <person name="Moreau H."/>
            <person name="Not F."/>
            <person name="Otillar R."/>
            <person name="Panaud O."/>
            <person name="Pangilinan J."/>
            <person name="Paulsen I."/>
            <person name="Piegu B."/>
            <person name="Poliakov A."/>
            <person name="Robbens S."/>
            <person name="Schmutz J."/>
            <person name="Toulza E."/>
            <person name="Wyss T."/>
            <person name="Zelensky A."/>
            <person name="Zhou K."/>
            <person name="Armbrust E.V."/>
            <person name="Bhattacharya D."/>
            <person name="Goodenough U.W."/>
            <person name="Van de Peer Y."/>
            <person name="Grigoriev I.V."/>
        </authorList>
    </citation>
    <scope>NUCLEOTIDE SEQUENCE [LARGE SCALE GENOMIC DNA]</scope>
    <source>
        <strain evidence="2">RCC299 / NOUM17</strain>
    </source>
</reference>
<dbReference type="EMBL" id="CP001323">
    <property type="protein sequence ID" value="ACO61532.1"/>
    <property type="molecule type" value="Genomic_DNA"/>
</dbReference>
<proteinExistence type="predicted"/>
<dbReference type="GeneID" id="8240979"/>
<dbReference type="InParanoid" id="C1DZ25"/>
<dbReference type="Proteomes" id="UP000002009">
    <property type="component" value="Chromosome 2"/>
</dbReference>
<dbReference type="InterPro" id="IPR006311">
    <property type="entry name" value="TAT_signal"/>
</dbReference>
<dbReference type="OMA" id="FLMTTKL"/>
<dbReference type="OrthoDB" id="498458at2759"/>
<protein>
    <submittedName>
        <fullName evidence="1">Uncharacterized protein</fullName>
    </submittedName>
</protein>
<evidence type="ECO:0000313" key="1">
    <source>
        <dbReference type="EMBL" id="ACO61532.1"/>
    </source>
</evidence>
<dbReference type="RefSeq" id="XP_002500274.1">
    <property type="nucleotide sequence ID" value="XM_002500228.1"/>
</dbReference>
<dbReference type="KEGG" id="mis:MICPUN_55742"/>
<name>C1DZ25_MICCC</name>
<evidence type="ECO:0000313" key="2">
    <source>
        <dbReference type="Proteomes" id="UP000002009"/>
    </source>
</evidence>
<dbReference type="AlphaFoldDB" id="C1DZ25"/>
<gene>
    <name evidence="1" type="ORF">MICPUN_55742</name>
</gene>
<keyword evidence="2" id="KW-1185">Reference proteome</keyword>
<dbReference type="PROSITE" id="PS51318">
    <property type="entry name" value="TAT"/>
    <property type="match status" value="1"/>
</dbReference>
<sequence length="248" mass="25744">MITSIVTSPALVSIRSTNRAAARRRARPNFGTVAKSSGSGAEDAATVSAGTLAPSRRGALRGLAGALIAGVALNSPAPAQAKKANRLSDLSQITLSESEQAYQQSTLNLIAQTSALVQGRSKDVSGWLASSDEWYSGAKTAYSPKSQGRSFLMTTKLVAYLKNSFATLDGAAEFDPANPPFDAAKTAEWIQYAEGFTSGALAGDEARAAFAKATWGNYDKSAPLNRFGLCAFGETGGTKALGVNCDGY</sequence>